<evidence type="ECO:0000256" key="6">
    <source>
        <dbReference type="RuleBase" id="RU000477"/>
    </source>
</evidence>
<feature type="transmembrane region" description="Helical" evidence="8">
    <location>
        <begin position="56"/>
        <end position="77"/>
    </location>
</feature>
<dbReference type="InterPro" id="IPR034294">
    <property type="entry name" value="Aquaporin_transptr"/>
</dbReference>
<comment type="similarity">
    <text evidence="6">Belongs to the MIP/aquaporin (TC 1.A.8) family.</text>
</comment>
<keyword evidence="3 6" id="KW-0812">Transmembrane</keyword>
<dbReference type="PROSITE" id="PS00221">
    <property type="entry name" value="MIP"/>
    <property type="match status" value="1"/>
</dbReference>
<dbReference type="NCBIfam" id="TIGR00861">
    <property type="entry name" value="MIP"/>
    <property type="match status" value="1"/>
</dbReference>
<sequence>MASPVPSIRAAATAEASPPPAPPGPAGSAGAPAGEEEARRAAAGAPTLWQRSAAEFVGTGLLVLIGPGTAAFNALIVAHTHQPANLADVGVVSLAFAIIVMALVYCFGHISGCHINPAVTLGLAVVGRFPWRDVPAYLLAQFLGAVLGALGIVLVLGPPGAAIGNLGATVLAPTTGYLQGIAIEAVEAFVLMLVIMGTAVDGRAPRGMAGLAIGFTVGAIIMMTAAPTGSSFNPARTFGPYVGDSLFGGHIHWIQFPVYLIGPILGALIAAWVYSFIAWGRATAPPPGS</sequence>
<evidence type="ECO:0000313" key="9">
    <source>
        <dbReference type="EMBL" id="CAB1129391.1"/>
    </source>
</evidence>
<dbReference type="InterPro" id="IPR023271">
    <property type="entry name" value="Aquaporin-like"/>
</dbReference>
<keyword evidence="4 8" id="KW-1133">Transmembrane helix</keyword>
<evidence type="ECO:0000256" key="5">
    <source>
        <dbReference type="ARBA" id="ARBA00023136"/>
    </source>
</evidence>
<keyword evidence="5 8" id="KW-0472">Membrane</keyword>
<dbReference type="EMBL" id="LR778114">
    <property type="protein sequence ID" value="CAB1129391.1"/>
    <property type="molecule type" value="Genomic_DNA"/>
</dbReference>
<protein>
    <submittedName>
        <fullName evidence="9">Putative aquaporin AqpM</fullName>
    </submittedName>
</protein>
<dbReference type="SUPFAM" id="SSF81338">
    <property type="entry name" value="Aquaporin-like"/>
    <property type="match status" value="1"/>
</dbReference>
<evidence type="ECO:0000256" key="8">
    <source>
        <dbReference type="SAM" id="Phobius"/>
    </source>
</evidence>
<dbReference type="InterPro" id="IPR000425">
    <property type="entry name" value="MIP"/>
</dbReference>
<name>A0A6F8ZIW5_9FIRM</name>
<dbReference type="AlphaFoldDB" id="A0A6F8ZIW5"/>
<dbReference type="GO" id="GO:0015267">
    <property type="term" value="F:channel activity"/>
    <property type="evidence" value="ECO:0007669"/>
    <property type="project" value="InterPro"/>
</dbReference>
<feature type="transmembrane region" description="Helical" evidence="8">
    <location>
        <begin position="256"/>
        <end position="279"/>
    </location>
</feature>
<dbReference type="Gene3D" id="1.20.1080.10">
    <property type="entry name" value="Glycerol uptake facilitator protein"/>
    <property type="match status" value="1"/>
</dbReference>
<dbReference type="Proteomes" id="UP000503399">
    <property type="component" value="Chromosome"/>
</dbReference>
<dbReference type="GO" id="GO:0016020">
    <property type="term" value="C:membrane"/>
    <property type="evidence" value="ECO:0007669"/>
    <property type="project" value="UniProtKB-SubCell"/>
</dbReference>
<reference evidence="9 10" key="1">
    <citation type="submission" date="2020-02" db="EMBL/GenBank/DDBJ databases">
        <authorList>
            <person name="Hogendoorn C."/>
        </authorList>
    </citation>
    <scope>NUCLEOTIDE SEQUENCE [LARGE SCALE GENOMIC DNA]</scope>
    <source>
        <strain evidence="9">R501</strain>
    </source>
</reference>
<evidence type="ECO:0000256" key="1">
    <source>
        <dbReference type="ARBA" id="ARBA00004141"/>
    </source>
</evidence>
<dbReference type="InterPro" id="IPR022357">
    <property type="entry name" value="MIP_CS"/>
</dbReference>
<proteinExistence type="inferred from homology"/>
<feature type="transmembrane region" description="Helical" evidence="8">
    <location>
        <begin position="89"/>
        <end position="107"/>
    </location>
</feature>
<evidence type="ECO:0000256" key="3">
    <source>
        <dbReference type="ARBA" id="ARBA00022692"/>
    </source>
</evidence>
<comment type="subcellular location">
    <subcellularLocation>
        <location evidence="1">Membrane</location>
        <topology evidence="1">Multi-pass membrane protein</topology>
    </subcellularLocation>
</comment>
<dbReference type="PANTHER" id="PTHR45724">
    <property type="entry name" value="AQUAPORIN NIP2-1"/>
    <property type="match status" value="1"/>
</dbReference>
<evidence type="ECO:0000256" key="2">
    <source>
        <dbReference type="ARBA" id="ARBA00022448"/>
    </source>
</evidence>
<gene>
    <name evidence="9" type="primary">aqpM</name>
    <name evidence="9" type="ORF">R50_1894</name>
</gene>
<keyword evidence="10" id="KW-1185">Reference proteome</keyword>
<evidence type="ECO:0000256" key="7">
    <source>
        <dbReference type="SAM" id="MobiDB-lite"/>
    </source>
</evidence>
<feature type="transmembrane region" description="Helical" evidence="8">
    <location>
        <begin position="208"/>
        <end position="226"/>
    </location>
</feature>
<organism evidence="9 10">
    <name type="scientific">Candidatus Hydrogenisulfobacillus filiaventi</name>
    <dbReference type="NCBI Taxonomy" id="2707344"/>
    <lineage>
        <taxon>Bacteria</taxon>
        <taxon>Bacillati</taxon>
        <taxon>Bacillota</taxon>
        <taxon>Clostridia</taxon>
        <taxon>Eubacteriales</taxon>
        <taxon>Clostridiales Family XVII. Incertae Sedis</taxon>
        <taxon>Candidatus Hydrogenisulfobacillus</taxon>
    </lineage>
</organism>
<keyword evidence="2 6" id="KW-0813">Transport</keyword>
<evidence type="ECO:0000313" key="10">
    <source>
        <dbReference type="Proteomes" id="UP000503399"/>
    </source>
</evidence>
<accession>A0A6F8ZIW5</accession>
<feature type="region of interest" description="Disordered" evidence="7">
    <location>
        <begin position="1"/>
        <end position="44"/>
    </location>
</feature>
<feature type="transmembrane region" description="Helical" evidence="8">
    <location>
        <begin position="136"/>
        <end position="157"/>
    </location>
</feature>
<feature type="transmembrane region" description="Helical" evidence="8">
    <location>
        <begin position="177"/>
        <end position="196"/>
    </location>
</feature>
<evidence type="ECO:0000256" key="4">
    <source>
        <dbReference type="ARBA" id="ARBA00022989"/>
    </source>
</evidence>
<dbReference type="Pfam" id="PF00230">
    <property type="entry name" value="MIP"/>
    <property type="match status" value="1"/>
</dbReference>
<dbReference type="KEGG" id="hfv:R50_1894"/>
<dbReference type="PRINTS" id="PR00783">
    <property type="entry name" value="MINTRINSICP"/>
</dbReference>
<dbReference type="PANTHER" id="PTHR45724:SF13">
    <property type="entry name" value="AQUAPORIN NIP1-1-RELATED"/>
    <property type="match status" value="1"/>
</dbReference>